<evidence type="ECO:0000259" key="2">
    <source>
        <dbReference type="Pfam" id="PF08239"/>
    </source>
</evidence>
<accession>A0ABT4XPI0</accession>
<keyword evidence="1" id="KW-0732">Signal</keyword>
<dbReference type="RefSeq" id="WP_271431191.1">
    <property type="nucleotide sequence ID" value="NZ_JAQIOY010000001.1"/>
</dbReference>
<evidence type="ECO:0000313" key="4">
    <source>
        <dbReference type="Proteomes" id="UP001210720"/>
    </source>
</evidence>
<feature type="chain" id="PRO_5046785667" evidence="1">
    <location>
        <begin position="18"/>
        <end position="209"/>
    </location>
</feature>
<dbReference type="EMBL" id="JAQIOY010000001">
    <property type="protein sequence ID" value="MDA7423858.1"/>
    <property type="molecule type" value="Genomic_DNA"/>
</dbReference>
<protein>
    <submittedName>
        <fullName evidence="3">SH3 domain-containing protein</fullName>
    </submittedName>
</protein>
<dbReference type="Gene3D" id="2.30.30.40">
    <property type="entry name" value="SH3 Domains"/>
    <property type="match status" value="1"/>
</dbReference>
<organism evidence="3 4">
    <name type="scientific">Thalassococcus lentus</name>
    <dbReference type="NCBI Taxonomy" id="1210524"/>
    <lineage>
        <taxon>Bacteria</taxon>
        <taxon>Pseudomonadati</taxon>
        <taxon>Pseudomonadota</taxon>
        <taxon>Alphaproteobacteria</taxon>
        <taxon>Rhodobacterales</taxon>
        <taxon>Roseobacteraceae</taxon>
        <taxon>Thalassococcus</taxon>
    </lineage>
</organism>
<dbReference type="InterPro" id="IPR003646">
    <property type="entry name" value="SH3-like_bac-type"/>
</dbReference>
<feature type="domain" description="SH3b" evidence="2">
    <location>
        <begin position="39"/>
        <end position="93"/>
    </location>
</feature>
<reference evidence="3 4" key="1">
    <citation type="submission" date="2023-01" db="EMBL/GenBank/DDBJ databases">
        <title>Thalassococcus onchidii sp. nov., isolated from a marine invertebrate from the South China Sea.</title>
        <authorList>
            <person name="Xu S."/>
            <person name="Liu Z."/>
            <person name="Xu Y."/>
        </authorList>
    </citation>
    <scope>NUCLEOTIDE SEQUENCE [LARGE SCALE GENOMIC DNA]</scope>
    <source>
        <strain evidence="3 4">KCTC 32084</strain>
    </source>
</reference>
<keyword evidence="4" id="KW-1185">Reference proteome</keyword>
<evidence type="ECO:0000313" key="3">
    <source>
        <dbReference type="EMBL" id="MDA7423858.1"/>
    </source>
</evidence>
<dbReference type="Proteomes" id="UP001210720">
    <property type="component" value="Unassembled WGS sequence"/>
</dbReference>
<feature type="signal peptide" evidence="1">
    <location>
        <begin position="1"/>
        <end position="17"/>
    </location>
</feature>
<sequence>MLRFVIAIVLTANTALAGGHFDAAPLPALFNVVDVASDDVLNVRQQPTAKSPIISELAYDQTYVEVIEVTENGRWGRVGTGESGMGWVYMRYMAAVPNGSFPDWPAMRCNGSEAPWMFTFEQGGEAIYRQSYEEGMRLQASALRKGSESFLAWGMAARGPNVTVTASIRQLQCDSTMIDDTSGFQGVIVAAFADGTTYTHSGCCSLVAP</sequence>
<proteinExistence type="predicted"/>
<gene>
    <name evidence="3" type="ORF">PFY00_03905</name>
</gene>
<evidence type="ECO:0000256" key="1">
    <source>
        <dbReference type="SAM" id="SignalP"/>
    </source>
</evidence>
<comment type="caution">
    <text evidence="3">The sequence shown here is derived from an EMBL/GenBank/DDBJ whole genome shotgun (WGS) entry which is preliminary data.</text>
</comment>
<dbReference type="Pfam" id="PF08239">
    <property type="entry name" value="SH3_3"/>
    <property type="match status" value="1"/>
</dbReference>
<name>A0ABT4XPI0_9RHOB</name>